<feature type="binding site" evidence="9">
    <location>
        <position position="168"/>
    </location>
    <ligand>
        <name>ATP</name>
        <dbReference type="ChEBI" id="CHEBI:30616"/>
    </ligand>
</feature>
<keyword evidence="1 9" id="KW-0963">Cytoplasm</keyword>
<evidence type="ECO:0000256" key="4">
    <source>
        <dbReference type="ARBA" id="ARBA00022801"/>
    </source>
</evidence>
<evidence type="ECO:0000256" key="5">
    <source>
        <dbReference type="ARBA" id="ARBA00022840"/>
    </source>
</evidence>
<dbReference type="GO" id="GO:0005524">
    <property type="term" value="F:ATP binding"/>
    <property type="evidence" value="ECO:0007669"/>
    <property type="project" value="UniProtKB-UniRule"/>
</dbReference>
<dbReference type="SMART" id="SM00382">
    <property type="entry name" value="AAA"/>
    <property type="match status" value="1"/>
</dbReference>
<dbReference type="InterPro" id="IPR036390">
    <property type="entry name" value="WH_DNA-bd_sf"/>
</dbReference>
<dbReference type="Gene3D" id="3.40.50.300">
    <property type="entry name" value="P-loop containing nucleotide triphosphate hydrolases"/>
    <property type="match status" value="1"/>
</dbReference>
<dbReference type="GO" id="GO:0006310">
    <property type="term" value="P:DNA recombination"/>
    <property type="evidence" value="ECO:0007669"/>
    <property type="project" value="UniProtKB-UniRule"/>
</dbReference>
<keyword evidence="12" id="KW-1185">Reference proteome</keyword>
<evidence type="ECO:0000313" key="12">
    <source>
        <dbReference type="Proteomes" id="UP000291072"/>
    </source>
</evidence>
<feature type="binding site" evidence="9">
    <location>
        <position position="302"/>
    </location>
    <ligand>
        <name>DNA</name>
        <dbReference type="ChEBI" id="CHEBI:16991"/>
    </ligand>
</feature>
<dbReference type="InterPro" id="IPR027417">
    <property type="entry name" value="P-loop_NTPase"/>
</dbReference>
<keyword evidence="5 9" id="KW-0067">ATP-binding</keyword>
<name>A0A4R0XKN7_9MOLU</name>
<keyword evidence="3 9" id="KW-0227">DNA damage</keyword>
<dbReference type="Gene3D" id="1.10.8.60">
    <property type="match status" value="1"/>
</dbReference>
<keyword evidence="4 9" id="KW-0378">Hydrolase</keyword>
<dbReference type="InterPro" id="IPR041445">
    <property type="entry name" value="AAA_lid_4"/>
</dbReference>
<evidence type="ECO:0000256" key="6">
    <source>
        <dbReference type="ARBA" id="ARBA00023125"/>
    </source>
</evidence>
<keyword evidence="11" id="KW-0347">Helicase</keyword>
<reference evidence="11 12" key="1">
    <citation type="submission" date="2018-02" db="EMBL/GenBank/DDBJ databases">
        <title>Mycoplasma marinum and Mycoplasma todarodis sp. nov., moderately halophilic and psychrotolerant mycoplasmas isolated from cephalopods.</title>
        <authorList>
            <person name="Viver T."/>
        </authorList>
    </citation>
    <scope>NUCLEOTIDE SEQUENCE [LARGE SCALE GENOMIC DNA]</scope>
    <source>
        <strain evidence="11 12">5H</strain>
    </source>
</reference>
<feature type="region of interest" description="Small ATPAse domain (RuvB-S)" evidence="9">
    <location>
        <begin position="169"/>
        <end position="239"/>
    </location>
</feature>
<dbReference type="InterPro" id="IPR004605">
    <property type="entry name" value="DNA_helicase_Holl-junc_RuvB"/>
</dbReference>
<feature type="binding site" evidence="9">
    <location>
        <position position="52"/>
    </location>
    <ligand>
        <name>ATP</name>
        <dbReference type="ChEBI" id="CHEBI:30616"/>
    </ligand>
</feature>
<feature type="binding site" evidence="9">
    <location>
        <position position="53"/>
    </location>
    <ligand>
        <name>ATP</name>
        <dbReference type="ChEBI" id="CHEBI:30616"/>
    </ligand>
</feature>
<evidence type="ECO:0000256" key="1">
    <source>
        <dbReference type="ARBA" id="ARBA00022490"/>
    </source>
</evidence>
<dbReference type="EC" id="3.6.4.-" evidence="9"/>
<dbReference type="GO" id="GO:0009378">
    <property type="term" value="F:four-way junction helicase activity"/>
    <property type="evidence" value="ECO:0007669"/>
    <property type="project" value="InterPro"/>
</dbReference>
<dbReference type="Pfam" id="PF17864">
    <property type="entry name" value="AAA_lid_4"/>
    <property type="match status" value="1"/>
</dbReference>
<feature type="binding site" evidence="9">
    <location>
        <position position="8"/>
    </location>
    <ligand>
        <name>ATP</name>
        <dbReference type="ChEBI" id="CHEBI:30616"/>
    </ligand>
</feature>
<dbReference type="GO" id="GO:0005737">
    <property type="term" value="C:cytoplasm"/>
    <property type="evidence" value="ECO:0007669"/>
    <property type="project" value="UniProtKB-SubCell"/>
</dbReference>
<comment type="caution">
    <text evidence="9">Lacks conserved residue(s) required for the propagation of feature annotation.</text>
</comment>
<comment type="function">
    <text evidence="9">The RuvA-RuvB-RuvC complex processes Holliday junction (HJ) DNA during genetic recombination and DNA repair, while the RuvA-RuvB complex plays an important role in the rescue of blocked DNA replication forks via replication fork reversal (RFR). RuvA specifically binds to HJ cruciform DNA, conferring on it an open structure. The RuvB hexamer acts as an ATP-dependent pump, pulling dsDNA into and through the RuvAB complex. RuvB forms 2 homohexamers on either side of HJ DNA bound by 1 or 2 RuvA tetramers; 4 subunits per hexamer contact DNA at a time. Coordinated motions by a converter formed by DNA-disengaged RuvB subunits stimulates ATP hydrolysis and nucleotide exchange. Immobilization of the converter enables RuvB to convert the ATP-contained energy into a lever motion, pulling 2 nucleotides of DNA out of the RuvA tetramer per ATP hydrolyzed, thus driving DNA branch migration. The RuvB motors rotate together with the DNA substrate, which together with the progressing nucleotide cycle form the mechanistic basis for DNA recombination by continuous HJ branch migration. Branch migration allows RuvC to scan DNA until it finds its consensus sequence, where it cleaves and resolves cruciform DNA.</text>
</comment>
<dbReference type="SUPFAM" id="SSF46785">
    <property type="entry name" value="Winged helix' DNA-binding domain"/>
    <property type="match status" value="1"/>
</dbReference>
<keyword evidence="6 9" id="KW-0238">DNA-binding</keyword>
<dbReference type="Gene3D" id="1.10.10.10">
    <property type="entry name" value="Winged helix-like DNA-binding domain superfamily/Winged helix DNA-binding domain"/>
    <property type="match status" value="1"/>
</dbReference>
<feature type="binding site" evidence="9">
    <location>
        <position position="54"/>
    </location>
    <ligand>
        <name>ATP</name>
        <dbReference type="ChEBI" id="CHEBI:30616"/>
    </ligand>
</feature>
<dbReference type="RefSeq" id="WP_131613402.1">
    <property type="nucleotide sequence ID" value="NZ_PSZP01000011.1"/>
</dbReference>
<evidence type="ECO:0000259" key="10">
    <source>
        <dbReference type="SMART" id="SM00382"/>
    </source>
</evidence>
<feature type="binding site" evidence="9">
    <location>
        <position position="297"/>
    </location>
    <ligand>
        <name>DNA</name>
        <dbReference type="ChEBI" id="CHEBI:16991"/>
    </ligand>
</feature>
<comment type="caution">
    <text evidence="11">The sequence shown here is derived from an EMBL/GenBank/DDBJ whole genome shotgun (WGS) entry which is preliminary data.</text>
</comment>
<dbReference type="InterPro" id="IPR008824">
    <property type="entry name" value="RuvB-like_N"/>
</dbReference>
<dbReference type="CDD" id="cd00009">
    <property type="entry name" value="AAA"/>
    <property type="match status" value="1"/>
</dbReference>
<keyword evidence="8 9" id="KW-0234">DNA repair</keyword>
<dbReference type="Pfam" id="PF05496">
    <property type="entry name" value="RuvB_N"/>
    <property type="match status" value="1"/>
</dbReference>
<dbReference type="AlphaFoldDB" id="A0A4R0XKN7"/>
<evidence type="ECO:0000256" key="3">
    <source>
        <dbReference type="ARBA" id="ARBA00022763"/>
    </source>
</evidence>
<dbReference type="GO" id="GO:0048476">
    <property type="term" value="C:Holliday junction resolvase complex"/>
    <property type="evidence" value="ECO:0007669"/>
    <property type="project" value="UniProtKB-UniRule"/>
</dbReference>
<comment type="catalytic activity">
    <reaction evidence="9">
        <text>ATP + H2O = ADP + phosphate + H(+)</text>
        <dbReference type="Rhea" id="RHEA:13065"/>
        <dbReference type="ChEBI" id="CHEBI:15377"/>
        <dbReference type="ChEBI" id="CHEBI:15378"/>
        <dbReference type="ChEBI" id="CHEBI:30616"/>
        <dbReference type="ChEBI" id="CHEBI:43474"/>
        <dbReference type="ChEBI" id="CHEBI:456216"/>
    </reaction>
</comment>
<dbReference type="PANTHER" id="PTHR42848:SF1">
    <property type="entry name" value="HOLLIDAY JUNCTION BRANCH MIGRATION COMPLEX SUBUNIT RUVB"/>
    <property type="match status" value="1"/>
</dbReference>
<keyword evidence="7 9" id="KW-0233">DNA recombination</keyword>
<feature type="domain" description="AAA+ ATPase" evidence="10">
    <location>
        <begin position="38"/>
        <end position="172"/>
    </location>
</feature>
<evidence type="ECO:0000256" key="8">
    <source>
        <dbReference type="ARBA" id="ARBA00023204"/>
    </source>
</evidence>
<dbReference type="Proteomes" id="UP000291072">
    <property type="component" value="Unassembled WGS sequence"/>
</dbReference>
<dbReference type="OrthoDB" id="9804478at2"/>
<feature type="binding site" evidence="9">
    <location>
        <position position="158"/>
    </location>
    <ligand>
        <name>ATP</name>
        <dbReference type="ChEBI" id="CHEBI:30616"/>
    </ligand>
</feature>
<dbReference type="SUPFAM" id="SSF52540">
    <property type="entry name" value="P-loop containing nucleoside triphosphate hydrolases"/>
    <property type="match status" value="1"/>
</dbReference>
<comment type="subunit">
    <text evidence="9">Homohexamer. Forms an RuvA(8)-RuvB(12)-Holliday junction (HJ) complex. HJ DNA is sandwiched between 2 RuvA tetramers; dsDNA enters through RuvA and exits via RuvB. An RuvB hexamer assembles on each DNA strand where it exits the tetramer. Each RuvB hexamer is contacted by two RuvA subunits (via domain III) on 2 adjacent RuvB subunits; this complex drives branch migration. In the full resolvosome a probable DNA-RuvA(4)-RuvB(12)-RuvC(2) complex forms which resolves the HJ.</text>
</comment>
<feature type="region of interest" description="Head domain (RuvB-H)" evidence="9">
    <location>
        <begin position="242"/>
        <end position="317"/>
    </location>
</feature>
<gene>
    <name evidence="9" type="primary">ruvB</name>
    <name evidence="11" type="ORF">C4B25_02060</name>
</gene>
<dbReference type="HAMAP" id="MF_00016">
    <property type="entry name" value="DNA_HJ_migration_RuvB"/>
    <property type="match status" value="1"/>
</dbReference>
<feature type="binding site" evidence="9">
    <location>
        <position position="53"/>
    </location>
    <ligand>
        <name>Mg(2+)</name>
        <dbReference type="ChEBI" id="CHEBI:18420"/>
    </ligand>
</feature>
<feature type="binding site" evidence="9">
    <location>
        <position position="205"/>
    </location>
    <ligand>
        <name>ATP</name>
        <dbReference type="ChEBI" id="CHEBI:30616"/>
    </ligand>
</feature>
<comment type="domain">
    <text evidence="9">Has 3 domains, the large (RuvB-L) and small ATPase (RuvB-S) domains and the C-terminal head (RuvB-H) domain. The head domain binds DNA, while the ATPase domains jointly bind ATP, ADP or are empty depending on the state of the subunit in the translocation cycle. During a single DNA translocation step the structure of each domain remains the same, but their relative positions change.</text>
</comment>
<keyword evidence="2 9" id="KW-0547">Nucleotide-binding</keyword>
<dbReference type="InterPro" id="IPR003593">
    <property type="entry name" value="AAA+_ATPase"/>
</dbReference>
<sequence>MQSKKSLRPQNFEEFIGQRRLVHTLKIMIDSAIKRKVMCDHILLHGKPGIGKTSLALLIAKEMNTGIKFAQGSLMEKKADILSLFATIQKNDVIFIDEFHGINKQVEELIYSALEDGVIDIPIGIDGESKIVRMKLPPFTMIGATTKFNKISLPLRERFGLIGKLIDYEKEELISIINITSKKLKIKGTKEAKELIASYSNFIPRTANNLLKRCRDFSLSEDKKQIDKEMVLKTFRFIGLYKYGLNDMHIEYIKVLGNVFNGGWTSLEAISGVICESKENIEQDIEPILLKRSLLKKSSRGRMLTTKGINYLTTYNL</sequence>
<organism evidence="11 12">
    <name type="scientific">Mycoplasma todarodis</name>
    <dbReference type="NCBI Taxonomy" id="1937191"/>
    <lineage>
        <taxon>Bacteria</taxon>
        <taxon>Bacillati</taxon>
        <taxon>Mycoplasmatota</taxon>
        <taxon>Mollicutes</taxon>
        <taxon>Mycoplasmataceae</taxon>
        <taxon>Mycoplasma</taxon>
    </lineage>
</organism>
<accession>A0A4R0XKN7</accession>
<dbReference type="GO" id="GO:0006281">
    <property type="term" value="P:DNA repair"/>
    <property type="evidence" value="ECO:0007669"/>
    <property type="project" value="UniProtKB-UniRule"/>
</dbReference>
<dbReference type="Pfam" id="PF05491">
    <property type="entry name" value="WHD_RuvB"/>
    <property type="match status" value="1"/>
</dbReference>
<dbReference type="PANTHER" id="PTHR42848">
    <property type="match status" value="1"/>
</dbReference>
<dbReference type="GO" id="GO:0016887">
    <property type="term" value="F:ATP hydrolysis activity"/>
    <property type="evidence" value="ECO:0007669"/>
    <property type="project" value="RHEA"/>
</dbReference>
<comment type="subcellular location">
    <subcellularLocation>
        <location evidence="9">Cytoplasm</location>
    </subcellularLocation>
</comment>
<dbReference type="InterPro" id="IPR008823">
    <property type="entry name" value="RuvB_wg_C"/>
</dbReference>
<dbReference type="NCBIfam" id="NF000868">
    <property type="entry name" value="PRK00080.1"/>
    <property type="match status" value="1"/>
</dbReference>
<dbReference type="NCBIfam" id="TIGR00635">
    <property type="entry name" value="ruvB"/>
    <property type="match status" value="1"/>
</dbReference>
<evidence type="ECO:0000313" key="11">
    <source>
        <dbReference type="EMBL" id="TCG11203.1"/>
    </source>
</evidence>
<proteinExistence type="inferred from homology"/>
<evidence type="ECO:0000256" key="9">
    <source>
        <dbReference type="HAMAP-Rule" id="MF_00016"/>
    </source>
</evidence>
<evidence type="ECO:0000256" key="2">
    <source>
        <dbReference type="ARBA" id="ARBA00022741"/>
    </source>
</evidence>
<dbReference type="EMBL" id="PSZP01000011">
    <property type="protein sequence ID" value="TCG11203.1"/>
    <property type="molecule type" value="Genomic_DNA"/>
</dbReference>
<evidence type="ECO:0000256" key="7">
    <source>
        <dbReference type="ARBA" id="ARBA00023172"/>
    </source>
</evidence>
<comment type="similarity">
    <text evidence="9">Belongs to the RuvB family.</text>
</comment>
<dbReference type="GO" id="GO:0000400">
    <property type="term" value="F:four-way junction DNA binding"/>
    <property type="evidence" value="ECO:0007669"/>
    <property type="project" value="UniProtKB-UniRule"/>
</dbReference>
<feature type="binding site" evidence="9">
    <location>
        <position position="49"/>
    </location>
    <ligand>
        <name>ATP</name>
        <dbReference type="ChEBI" id="CHEBI:30616"/>
    </ligand>
</feature>
<feature type="binding site" evidence="9">
    <location>
        <position position="7"/>
    </location>
    <ligand>
        <name>ATP</name>
        <dbReference type="ChEBI" id="CHEBI:30616"/>
    </ligand>
</feature>
<protein>
    <recommendedName>
        <fullName evidence="9">Holliday junction branch migration complex subunit RuvB</fullName>
        <ecNumber evidence="9">3.6.4.-</ecNumber>
    </recommendedName>
</protein>
<dbReference type="InterPro" id="IPR036388">
    <property type="entry name" value="WH-like_DNA-bd_sf"/>
</dbReference>